<evidence type="ECO:0000313" key="4">
    <source>
        <dbReference type="RefSeq" id="XP_019095401.1"/>
    </source>
</evidence>
<accession>A0ABM1R8R3</accession>
<gene>
    <name evidence="3 4 5" type="primary">LOC104763203</name>
</gene>
<sequence>MSIKEIVNHLKSESNMPMWRKCRLCLIVIVEGILLCRNHPVKPSAEVVEMVKDVDFFLNYPWGRHSFTRLLRMVKLGRYLPTTPVLLSKLIQSSMAVHGFPLAIQLFAFKYVPLLLKYLPHWRDLTTFVDTSIVVLPKCKSYHTSNIFDVENDPELFVMSPKPRHYVFLTASYCDPKVKHLESLIAAGFQFMKETWCGGDSLIPHLLYAQKRKLLDQCRSSDLSNKERSRKKYKNAGRTLRKVEDVDSALEEKLMTFKASLMAMTPHIITGCTQGHQSCYSLWKPQSTLKSYACLQNEEGGDLVHVTQPTRRRLNMSFPSHHHHYMLIQRGSLWRSLPMRVKVRENCPAKQTCLTSITSTHKVPPLVLQCT</sequence>
<dbReference type="InterPro" id="IPR015410">
    <property type="entry name" value="DUF1985"/>
</dbReference>
<keyword evidence="2" id="KW-1185">Reference proteome</keyword>
<evidence type="ECO:0000259" key="1">
    <source>
        <dbReference type="Pfam" id="PF09331"/>
    </source>
</evidence>
<dbReference type="PANTHER" id="PTHR48449">
    <property type="entry name" value="DUF1985 DOMAIN-CONTAINING PROTEIN"/>
    <property type="match status" value="1"/>
</dbReference>
<evidence type="ECO:0000313" key="2">
    <source>
        <dbReference type="Proteomes" id="UP000694864"/>
    </source>
</evidence>
<feature type="domain" description="DUF1985" evidence="1">
    <location>
        <begin position="3"/>
        <end position="71"/>
    </location>
</feature>
<evidence type="ECO:0000313" key="5">
    <source>
        <dbReference type="RefSeq" id="XP_019095402.1"/>
    </source>
</evidence>
<dbReference type="RefSeq" id="XP_019095402.1">
    <property type="nucleotide sequence ID" value="XM_019239857.1"/>
</dbReference>
<dbReference type="RefSeq" id="XP_019095401.1">
    <property type="nucleotide sequence ID" value="XM_019239856.1"/>
</dbReference>
<proteinExistence type="predicted"/>
<dbReference type="PANTHER" id="PTHR48449:SF1">
    <property type="entry name" value="DUF1985 DOMAIN-CONTAINING PROTEIN"/>
    <property type="match status" value="1"/>
</dbReference>
<dbReference type="RefSeq" id="XP_019095400.1">
    <property type="nucleotide sequence ID" value="XM_019239855.1"/>
</dbReference>
<evidence type="ECO:0000313" key="3">
    <source>
        <dbReference type="RefSeq" id="XP_019095400.1"/>
    </source>
</evidence>
<dbReference type="Proteomes" id="UP000694864">
    <property type="component" value="Chromosome 18"/>
</dbReference>
<dbReference type="GeneID" id="104763203"/>
<reference evidence="2" key="1">
    <citation type="journal article" date="1997" name="Nucleic Acids Res.">
        <title>tRNAscan-SE: a program for improved detection of transfer RNA genes in genomic sequence.</title>
        <authorList>
            <person name="Lowe T.M."/>
            <person name="Eddy S.R."/>
        </authorList>
    </citation>
    <scope>NUCLEOTIDE SEQUENCE [LARGE SCALE GENOMIC DNA]</scope>
    <source>
        <strain evidence="2">r\DH55</strain>
    </source>
</reference>
<reference evidence="3 4" key="3">
    <citation type="submission" date="2025-05" db="UniProtKB">
        <authorList>
            <consortium name="RefSeq"/>
        </authorList>
    </citation>
    <scope>IDENTIFICATION</scope>
    <source>
        <tissue evidence="3 4">Leaf</tissue>
    </source>
</reference>
<dbReference type="Pfam" id="PF09331">
    <property type="entry name" value="DUF1985"/>
    <property type="match status" value="1"/>
</dbReference>
<reference evidence="2" key="2">
    <citation type="journal article" date="2014" name="Nat. Commun.">
        <title>The emerging biofuel crop Camelina sativa retains a highly undifferentiated hexaploid genome structure.</title>
        <authorList>
            <person name="Kagale S."/>
            <person name="Koh C."/>
            <person name="Nixon J."/>
            <person name="Bollina V."/>
            <person name="Clarke W.E."/>
            <person name="Tuteja R."/>
            <person name="Spillane C."/>
            <person name="Robinson S.J."/>
            <person name="Links M.G."/>
            <person name="Clarke C."/>
            <person name="Higgins E.E."/>
            <person name="Huebert T."/>
            <person name="Sharpe A.G."/>
            <person name="Parkin I.A."/>
        </authorList>
    </citation>
    <scope>NUCLEOTIDE SEQUENCE [LARGE SCALE GENOMIC DNA]</scope>
    <source>
        <strain evidence="2">r\DH55</strain>
    </source>
</reference>
<organism evidence="2 4">
    <name type="scientific">Camelina sativa</name>
    <name type="common">False flax</name>
    <name type="synonym">Myagrum sativum</name>
    <dbReference type="NCBI Taxonomy" id="90675"/>
    <lineage>
        <taxon>Eukaryota</taxon>
        <taxon>Viridiplantae</taxon>
        <taxon>Streptophyta</taxon>
        <taxon>Embryophyta</taxon>
        <taxon>Tracheophyta</taxon>
        <taxon>Spermatophyta</taxon>
        <taxon>Magnoliopsida</taxon>
        <taxon>eudicotyledons</taxon>
        <taxon>Gunneridae</taxon>
        <taxon>Pentapetalae</taxon>
        <taxon>rosids</taxon>
        <taxon>malvids</taxon>
        <taxon>Brassicales</taxon>
        <taxon>Brassicaceae</taxon>
        <taxon>Camelineae</taxon>
        <taxon>Camelina</taxon>
    </lineage>
</organism>
<protein>
    <submittedName>
        <fullName evidence="3 4">Uncharacterized protein LOC104763203 isoform X1</fullName>
    </submittedName>
</protein>
<name>A0ABM1R8R3_CAMSA</name>